<dbReference type="NCBIfam" id="TIGR04315">
    <property type="entry name" value="octaheme_Shew"/>
    <property type="match status" value="1"/>
</dbReference>
<evidence type="ECO:0000313" key="4">
    <source>
        <dbReference type="EMBL" id="TVT59832.1"/>
    </source>
</evidence>
<dbReference type="InterPro" id="IPR024673">
    <property type="entry name" value="Octahem_Cyt_c"/>
</dbReference>
<feature type="transmembrane region" description="Helical" evidence="2">
    <location>
        <begin position="535"/>
        <end position="558"/>
    </location>
</feature>
<dbReference type="InterPro" id="IPR036280">
    <property type="entry name" value="Multihaem_cyt_sf"/>
</dbReference>
<evidence type="ECO:0000256" key="2">
    <source>
        <dbReference type="SAM" id="Phobius"/>
    </source>
</evidence>
<evidence type="ECO:0000256" key="1">
    <source>
        <dbReference type="ARBA" id="ARBA00022729"/>
    </source>
</evidence>
<accession>A0A558DFR8</accession>
<dbReference type="PANTHER" id="PTHR35038:SF5">
    <property type="entry name" value="CYTOCHROME C-TYPE PROTEIN NRFB"/>
    <property type="match status" value="1"/>
</dbReference>
<feature type="domain" description="Cytochrome c-552/4" evidence="3">
    <location>
        <begin position="254"/>
        <end position="324"/>
    </location>
</feature>
<dbReference type="Gene3D" id="1.10.1130.10">
    <property type="entry name" value="Flavocytochrome C3, Chain A"/>
    <property type="match status" value="2"/>
</dbReference>
<comment type="caution">
    <text evidence="4">The sequence shown here is derived from an EMBL/GenBank/DDBJ whole genome shotgun (WGS) entry which is preliminary data.</text>
</comment>
<keyword evidence="2" id="KW-1133">Transmembrane helix</keyword>
<dbReference type="InterPro" id="IPR051829">
    <property type="entry name" value="Multiheme_Cytochr_ET"/>
</dbReference>
<dbReference type="Proteomes" id="UP000317355">
    <property type="component" value="Unassembled WGS sequence"/>
</dbReference>
<dbReference type="Pfam" id="PF11783">
    <property type="entry name" value="Cytochrome_cB"/>
    <property type="match status" value="1"/>
</dbReference>
<protein>
    <submittedName>
        <fullName evidence="4">Tetrathionate reductase family octaheme c-type cytochrome</fullName>
    </submittedName>
</protein>
<gene>
    <name evidence="4" type="ORF">FHK82_02300</name>
</gene>
<dbReference type="SUPFAM" id="SSF48695">
    <property type="entry name" value="Multiheme cytochromes"/>
    <property type="match status" value="1"/>
</dbReference>
<dbReference type="PANTHER" id="PTHR35038">
    <property type="entry name" value="DISSIMILATORY SULFITE REDUCTASE SIRA"/>
    <property type="match status" value="1"/>
</dbReference>
<dbReference type="PIRSF" id="PIRSF039014">
    <property type="entry name" value="OTR_cyc"/>
    <property type="match status" value="1"/>
</dbReference>
<organism evidence="4 5">
    <name type="scientific">Sedimenticola thiotaurini</name>
    <dbReference type="NCBI Taxonomy" id="1543721"/>
    <lineage>
        <taxon>Bacteria</taxon>
        <taxon>Pseudomonadati</taxon>
        <taxon>Pseudomonadota</taxon>
        <taxon>Gammaproteobacteria</taxon>
        <taxon>Chromatiales</taxon>
        <taxon>Sedimenticolaceae</taxon>
        <taxon>Sedimenticola</taxon>
    </lineage>
</organism>
<dbReference type="EMBL" id="VMRY01000003">
    <property type="protein sequence ID" value="TVT59832.1"/>
    <property type="molecule type" value="Genomic_DNA"/>
</dbReference>
<dbReference type="AlphaFoldDB" id="A0A558DFR8"/>
<dbReference type="STRING" id="1543721.AAY24_12530"/>
<name>A0A558DFR8_9GAMM</name>
<dbReference type="Pfam" id="PF13435">
    <property type="entry name" value="Cytochrome_C554"/>
    <property type="match status" value="1"/>
</dbReference>
<keyword evidence="2" id="KW-0472">Membrane</keyword>
<sequence length="571" mass="63121">MVQIVIRNFHVASRLLSLLLLGLVTGLNVQASGEVELGISEYADTSSAHLKSINDSPIKIRVSSSTADHSEFKELQGPFSSGPEVTEACLSCHNKAGHQFMKGIHWTWEYKHPVTGQTLGKKNLVNNFCTNSRGNEGMCAQCHAGYGWKDETFDFSDQNKIDCLVCHDATGSYYRTPTSKGNAACSIMFEGKKPIEWATVAQSVALPTRSNCGTCHFYGGGGDGVKHGDLDSSLKHPDRALDVHMDAEGLNFSCTECHQGEGHKWSGSRYNMAAKDVEGIGKPGQRRQVATCESCHGNTPHPGNNLKAIKLNGHTDRVACQTCHIPTFARGGVATKVDWDWRTAGKLKNGEGFNIKEYTQGNGEHRATYKSIKGDFKYGENMQPSYAWFDGVMNYTTIDTKFDPANGPVEINSFNGAYDDQNSRIWPFKKMHTTQPYDKGNNTLVYMHLWGNDENAFWGNYDFAKAIKVGMEKNGKPYSGEFGFVETYSYWPITHMVAPKDEALSCSECHAKKGRLSGLKGFYMPGRDGFGWLDIVGYLAVIAAILIAFVHGIVRFVMCKKQVTEHCKGEE</sequence>
<proteinExistence type="predicted"/>
<evidence type="ECO:0000259" key="3">
    <source>
        <dbReference type="Pfam" id="PF13435"/>
    </source>
</evidence>
<keyword evidence="1" id="KW-0732">Signal</keyword>
<dbReference type="InterPro" id="IPR023155">
    <property type="entry name" value="Cyt_c-552/4"/>
</dbReference>
<reference evidence="4 5" key="1">
    <citation type="submission" date="2019-07" db="EMBL/GenBank/DDBJ databases">
        <title>The pathways for chlorine oxyanion respiration interact through the shared metabolite chlorate.</title>
        <authorList>
            <person name="Barnum T.P."/>
            <person name="Cheng Y."/>
            <person name="Hill K.A."/>
            <person name="Lucas L.N."/>
            <person name="Carlson H.K."/>
            <person name="Coates J.D."/>
        </authorList>
    </citation>
    <scope>NUCLEOTIDE SEQUENCE [LARGE SCALE GENOMIC DNA]</scope>
    <source>
        <strain evidence="4">BK-3</strain>
    </source>
</reference>
<dbReference type="GO" id="GO:0016491">
    <property type="term" value="F:oxidoreductase activity"/>
    <property type="evidence" value="ECO:0007669"/>
    <property type="project" value="TreeGrafter"/>
</dbReference>
<evidence type="ECO:0000313" key="5">
    <source>
        <dbReference type="Proteomes" id="UP000317355"/>
    </source>
</evidence>
<keyword evidence="2" id="KW-0812">Transmembrane</keyword>